<evidence type="ECO:0000313" key="2">
    <source>
        <dbReference type="Proteomes" id="UP000887159"/>
    </source>
</evidence>
<evidence type="ECO:0000313" key="1">
    <source>
        <dbReference type="EMBL" id="GFY19511.1"/>
    </source>
</evidence>
<name>A0A8X6SU49_TRICX</name>
<comment type="caution">
    <text evidence="1">The sequence shown here is derived from an EMBL/GenBank/DDBJ whole genome shotgun (WGS) entry which is preliminary data.</text>
</comment>
<reference evidence="1" key="1">
    <citation type="submission" date="2020-08" db="EMBL/GenBank/DDBJ databases">
        <title>Multicomponent nature underlies the extraordinary mechanical properties of spider dragline silk.</title>
        <authorList>
            <person name="Kono N."/>
            <person name="Nakamura H."/>
            <person name="Mori M."/>
            <person name="Yoshida Y."/>
            <person name="Ohtoshi R."/>
            <person name="Malay A.D."/>
            <person name="Moran D.A.P."/>
            <person name="Tomita M."/>
            <person name="Numata K."/>
            <person name="Arakawa K."/>
        </authorList>
    </citation>
    <scope>NUCLEOTIDE SEQUENCE</scope>
</reference>
<dbReference type="InterPro" id="IPR036397">
    <property type="entry name" value="RNaseH_sf"/>
</dbReference>
<dbReference type="Gene3D" id="3.30.420.10">
    <property type="entry name" value="Ribonuclease H-like superfamily/Ribonuclease H"/>
    <property type="match status" value="1"/>
</dbReference>
<dbReference type="Proteomes" id="UP000887159">
    <property type="component" value="Unassembled WGS sequence"/>
</dbReference>
<sequence>MLKSAHCVTPTGEIKEFKIDGVLINDEKFPRHFWKLGKVIDAFPGRDGKIRSLAFLLSSPHPSDRPRGERLNPAFALQRRIAPTAGVVVWGAIAYNTRSPLVLIRGTMIAQRYVHDILQPHVLLLMQRLSGAISQQDNARPHTARVSQDCLLVVTTFP</sequence>
<organism evidence="1 2">
    <name type="scientific">Trichonephila clavipes</name>
    <name type="common">Golden silk orbweaver</name>
    <name type="synonym">Nephila clavipes</name>
    <dbReference type="NCBI Taxonomy" id="2585209"/>
    <lineage>
        <taxon>Eukaryota</taxon>
        <taxon>Metazoa</taxon>
        <taxon>Ecdysozoa</taxon>
        <taxon>Arthropoda</taxon>
        <taxon>Chelicerata</taxon>
        <taxon>Arachnida</taxon>
        <taxon>Araneae</taxon>
        <taxon>Araneomorphae</taxon>
        <taxon>Entelegynae</taxon>
        <taxon>Araneoidea</taxon>
        <taxon>Nephilidae</taxon>
        <taxon>Trichonephila</taxon>
    </lineage>
</organism>
<dbReference type="AlphaFoldDB" id="A0A8X6SU49"/>
<dbReference type="GO" id="GO:0003676">
    <property type="term" value="F:nucleic acid binding"/>
    <property type="evidence" value="ECO:0007669"/>
    <property type="project" value="InterPro"/>
</dbReference>
<proteinExistence type="predicted"/>
<dbReference type="EMBL" id="BMAU01021353">
    <property type="protein sequence ID" value="GFY19511.1"/>
    <property type="molecule type" value="Genomic_DNA"/>
</dbReference>
<gene>
    <name evidence="1" type="primary">X975_05572</name>
    <name evidence="1" type="ORF">TNCV_4646841</name>
</gene>
<keyword evidence="2" id="KW-1185">Reference proteome</keyword>
<protein>
    <submittedName>
        <fullName evidence="1">Transposable element Tcb2 transposase</fullName>
    </submittedName>
</protein>
<accession>A0A8X6SU49</accession>